<evidence type="ECO:0000259" key="2">
    <source>
        <dbReference type="Pfam" id="PF25164"/>
    </source>
</evidence>
<dbReference type="RefSeq" id="WP_188859119.1">
    <property type="nucleotide sequence ID" value="NZ_BMOS01000036.1"/>
</dbReference>
<dbReference type="EMBL" id="BMOS01000036">
    <property type="protein sequence ID" value="GGN65297.1"/>
    <property type="molecule type" value="Genomic_DNA"/>
</dbReference>
<dbReference type="InterPro" id="IPR010330">
    <property type="entry name" value="CoiA_nuc"/>
</dbReference>
<proteinExistence type="predicted"/>
<feature type="domain" description="Competence protein CoiA C-terminal" evidence="3">
    <location>
        <begin position="237"/>
        <end position="374"/>
    </location>
</feature>
<dbReference type="AlphaFoldDB" id="A0A917Y2M6"/>
<dbReference type="InterPro" id="IPR057252">
    <property type="entry name" value="CoiA_C"/>
</dbReference>
<dbReference type="Pfam" id="PF06054">
    <property type="entry name" value="CoiA_nuc"/>
    <property type="match status" value="1"/>
</dbReference>
<evidence type="ECO:0000313" key="4">
    <source>
        <dbReference type="EMBL" id="GGN65297.1"/>
    </source>
</evidence>
<dbReference type="PIRSF" id="PIRSF007487">
    <property type="entry name" value="Competence-induced_CoiA_bac"/>
    <property type="match status" value="1"/>
</dbReference>
<feature type="domain" description="Competence protein CoiA-like N-terminal" evidence="2">
    <location>
        <begin position="17"/>
        <end position="63"/>
    </location>
</feature>
<dbReference type="Pfam" id="PF25164">
    <property type="entry name" value="CoiA_N"/>
    <property type="match status" value="1"/>
</dbReference>
<organism evidence="4 5">
    <name type="scientific">Oceanobacillus indicireducens</name>
    <dbReference type="NCBI Taxonomy" id="1004261"/>
    <lineage>
        <taxon>Bacteria</taxon>
        <taxon>Bacillati</taxon>
        <taxon>Bacillota</taxon>
        <taxon>Bacilli</taxon>
        <taxon>Bacillales</taxon>
        <taxon>Bacillaceae</taxon>
        <taxon>Oceanobacillus</taxon>
    </lineage>
</organism>
<feature type="domain" description="Competence protein CoiA nuclease-like" evidence="1">
    <location>
        <begin position="68"/>
        <end position="224"/>
    </location>
</feature>
<evidence type="ECO:0000259" key="1">
    <source>
        <dbReference type="Pfam" id="PF06054"/>
    </source>
</evidence>
<dbReference type="InterPro" id="IPR057253">
    <property type="entry name" value="CoiA-like_N"/>
</dbReference>
<dbReference type="Proteomes" id="UP000624041">
    <property type="component" value="Unassembled WGS sequence"/>
</dbReference>
<accession>A0A917Y2M6</accession>
<gene>
    <name evidence="4" type="primary">coiA</name>
    <name evidence="4" type="ORF">GCM10007971_34020</name>
</gene>
<dbReference type="Pfam" id="PF25166">
    <property type="entry name" value="CoiA_C"/>
    <property type="match status" value="1"/>
</dbReference>
<comment type="caution">
    <text evidence="4">The sequence shown here is derived from an EMBL/GenBank/DDBJ whole genome shotgun (WGS) entry which is preliminary data.</text>
</comment>
<evidence type="ECO:0000313" key="5">
    <source>
        <dbReference type="Proteomes" id="UP000624041"/>
    </source>
</evidence>
<reference evidence="4" key="1">
    <citation type="journal article" date="2014" name="Int. J. Syst. Evol. Microbiol.">
        <title>Complete genome sequence of Corynebacterium casei LMG S-19264T (=DSM 44701T), isolated from a smear-ripened cheese.</title>
        <authorList>
            <consortium name="US DOE Joint Genome Institute (JGI-PGF)"/>
            <person name="Walter F."/>
            <person name="Albersmeier A."/>
            <person name="Kalinowski J."/>
            <person name="Ruckert C."/>
        </authorList>
    </citation>
    <scope>NUCLEOTIDE SEQUENCE</scope>
    <source>
        <strain evidence="4">JCM 17251</strain>
    </source>
</reference>
<keyword evidence="5" id="KW-1185">Reference proteome</keyword>
<reference evidence="4" key="2">
    <citation type="submission" date="2020-09" db="EMBL/GenBank/DDBJ databases">
        <authorList>
            <person name="Sun Q."/>
            <person name="Ohkuma M."/>
        </authorList>
    </citation>
    <scope>NUCLEOTIDE SEQUENCE</scope>
    <source>
        <strain evidence="4">JCM 17251</strain>
    </source>
</reference>
<protein>
    <submittedName>
        <fullName evidence="4">Competence protein</fullName>
    </submittedName>
</protein>
<name>A0A917Y2M6_9BACI</name>
<dbReference type="InterPro" id="IPR021176">
    <property type="entry name" value="Competence-induced_CoiA"/>
</dbReference>
<evidence type="ECO:0000259" key="3">
    <source>
        <dbReference type="Pfam" id="PF25166"/>
    </source>
</evidence>
<sequence>MLQARLKSGKYIIPALYPKSELLQLRAGEESFYCPVCDEKVILRVGEKVVAHFAHTANVNCPSRGGGEGAYHEQGKLQLYEWLLRQGLSVELEAYMPEINQRPDILLHHGERRIVLEYQCSRISNEEIIERTNGYKEIGVPVIWILGEILLKRKGKQALRIDSFTRTLIHQFTSAYPLSLFYYCPFTCDLIKFQDFTFTNKNRALGKLTVKRLETMTFPELLAKEFLPDYHFITIWKREKKYFRLRRWGKLFGEERKWHHWLYRKGLHFEKLPSFVHLPVSGAYRMKLPGWIWQSWILFEVIAPRPIGSIITTKACNYLVQHYLFPCEYFPLIKSPAQPVREYLTLLCSAGLLRRTNTDTFEKLTDIDLPERLELAIIEDGDFITELFQNK</sequence>